<comment type="caution">
    <text evidence="5">The sequence shown here is derived from an EMBL/GenBank/DDBJ whole genome shotgun (WGS) entry which is preliminary data.</text>
</comment>
<dbReference type="EMBL" id="CAXLJM020000001">
    <property type="protein sequence ID" value="CAL8068548.1"/>
    <property type="molecule type" value="Genomic_DNA"/>
</dbReference>
<sequence>MTSNNSARRPPASAILKHHIFWSKEKNLNFLVDISNRTKTPSVRSENCIKSLERRIKLFCGPFPTWFSHLCPVVSKYLTTKFGIKQKDSTIMDLIRLFRNMHNHISEQDVPQDVKNAIGLSPSAFFDYWITRFPFLVSATWIVFQPLKKLQDYGLAHYYPDRYNFEFTSIKK</sequence>
<evidence type="ECO:0000256" key="1">
    <source>
        <dbReference type="ARBA" id="ARBA00022729"/>
    </source>
</evidence>
<dbReference type="Proteomes" id="UP001642540">
    <property type="component" value="Unassembled WGS sequence"/>
</dbReference>
<dbReference type="InterPro" id="IPR038357">
    <property type="entry name" value="KEN_sf"/>
</dbReference>
<keyword evidence="3" id="KW-0067">ATP-binding</keyword>
<dbReference type="Gene3D" id="1.20.1440.180">
    <property type="entry name" value="KEN domain"/>
    <property type="match status" value="1"/>
</dbReference>
<feature type="domain" description="KEN" evidence="4">
    <location>
        <begin position="24"/>
        <end position="161"/>
    </location>
</feature>
<evidence type="ECO:0000313" key="5">
    <source>
        <dbReference type="EMBL" id="CAL8068548.1"/>
    </source>
</evidence>
<dbReference type="Pfam" id="PF06479">
    <property type="entry name" value="Ribonuc_2-5A"/>
    <property type="match status" value="1"/>
</dbReference>
<dbReference type="PANTHER" id="PTHR13954:SF6">
    <property type="entry name" value="NON-SPECIFIC SERINE_THREONINE PROTEIN KINASE"/>
    <property type="match status" value="1"/>
</dbReference>
<organism evidence="5 6">
    <name type="scientific">Orchesella dallaii</name>
    <dbReference type="NCBI Taxonomy" id="48710"/>
    <lineage>
        <taxon>Eukaryota</taxon>
        <taxon>Metazoa</taxon>
        <taxon>Ecdysozoa</taxon>
        <taxon>Arthropoda</taxon>
        <taxon>Hexapoda</taxon>
        <taxon>Collembola</taxon>
        <taxon>Entomobryomorpha</taxon>
        <taxon>Entomobryoidea</taxon>
        <taxon>Orchesellidae</taxon>
        <taxon>Orchesellinae</taxon>
        <taxon>Orchesella</taxon>
    </lineage>
</organism>
<dbReference type="PROSITE" id="PS51392">
    <property type="entry name" value="KEN"/>
    <property type="match status" value="1"/>
</dbReference>
<keyword evidence="2" id="KW-0547">Nucleotide-binding</keyword>
<evidence type="ECO:0000313" key="6">
    <source>
        <dbReference type="Proteomes" id="UP001642540"/>
    </source>
</evidence>
<accession>A0ABP1PLD1</accession>
<evidence type="ECO:0000256" key="3">
    <source>
        <dbReference type="ARBA" id="ARBA00022840"/>
    </source>
</evidence>
<keyword evidence="1" id="KW-0732">Signal</keyword>
<protein>
    <recommendedName>
        <fullName evidence="4">KEN domain-containing protein</fullName>
    </recommendedName>
</protein>
<dbReference type="PANTHER" id="PTHR13954">
    <property type="entry name" value="IRE1-RELATED"/>
    <property type="match status" value="1"/>
</dbReference>
<gene>
    <name evidence="5" type="ORF">ODALV1_LOCUS330</name>
</gene>
<proteinExistence type="predicted"/>
<evidence type="ECO:0000259" key="4">
    <source>
        <dbReference type="PROSITE" id="PS51392"/>
    </source>
</evidence>
<name>A0ABP1PLD1_9HEXA</name>
<evidence type="ECO:0000256" key="2">
    <source>
        <dbReference type="ARBA" id="ARBA00022741"/>
    </source>
</evidence>
<keyword evidence="6" id="KW-1185">Reference proteome</keyword>
<dbReference type="InterPro" id="IPR045133">
    <property type="entry name" value="IRE1/2-like"/>
</dbReference>
<dbReference type="InterPro" id="IPR010513">
    <property type="entry name" value="KEN_dom"/>
</dbReference>
<reference evidence="5 6" key="1">
    <citation type="submission" date="2024-08" db="EMBL/GenBank/DDBJ databases">
        <authorList>
            <person name="Cucini C."/>
            <person name="Frati F."/>
        </authorList>
    </citation>
    <scope>NUCLEOTIDE SEQUENCE [LARGE SCALE GENOMIC DNA]</scope>
</reference>